<dbReference type="AlphaFoldDB" id="A0A7X2Z649"/>
<protein>
    <submittedName>
        <fullName evidence="1">Uncharacterized protein</fullName>
    </submittedName>
</protein>
<organism evidence="1 2">
    <name type="scientific">Paenibacillus woosongensis</name>
    <dbReference type="NCBI Taxonomy" id="307580"/>
    <lineage>
        <taxon>Bacteria</taxon>
        <taxon>Bacillati</taxon>
        <taxon>Bacillota</taxon>
        <taxon>Bacilli</taxon>
        <taxon>Bacillales</taxon>
        <taxon>Paenibacillaceae</taxon>
        <taxon>Paenibacillus</taxon>
    </lineage>
</organism>
<evidence type="ECO:0000313" key="2">
    <source>
        <dbReference type="Proteomes" id="UP000447876"/>
    </source>
</evidence>
<dbReference type="EMBL" id="WNZW01000024">
    <property type="protein sequence ID" value="MUG48249.1"/>
    <property type="molecule type" value="Genomic_DNA"/>
</dbReference>
<dbReference type="Proteomes" id="UP000447876">
    <property type="component" value="Unassembled WGS sequence"/>
</dbReference>
<reference evidence="1 2" key="1">
    <citation type="submission" date="2019-11" db="EMBL/GenBank/DDBJ databases">
        <title>Draft genome sequences of five Paenibacillus species of dairy origin.</title>
        <authorList>
            <person name="Olajide A.M."/>
            <person name="Chen S."/>
            <person name="Lapointe G."/>
        </authorList>
    </citation>
    <scope>NUCLEOTIDE SEQUENCE [LARGE SCALE GENOMIC DNA]</scope>
    <source>
        <strain evidence="1 2">12CR55</strain>
    </source>
</reference>
<comment type="caution">
    <text evidence="1">The sequence shown here is derived from an EMBL/GenBank/DDBJ whole genome shotgun (WGS) entry which is preliminary data.</text>
</comment>
<accession>A0A7X2Z649</accession>
<dbReference type="OrthoDB" id="2658510at2"/>
<evidence type="ECO:0000313" key="1">
    <source>
        <dbReference type="EMBL" id="MUG48249.1"/>
    </source>
</evidence>
<sequence>MATVAQHLSYSHNGKTVHTIKADLASISVVDIGAKSVNDQAYFGVNGTFFSGSSLLGIAMQGGSAVRTGGTRSGQACNVKTKRGTMFCYNSGKSVTTGVVDYASEANLSNVKWAIGGYSLFPNLSYSTDNDYYKAIHGTDSPDNCNAAKEGT</sequence>
<feature type="non-terminal residue" evidence="1">
    <location>
        <position position="152"/>
    </location>
</feature>
<gene>
    <name evidence="1" type="ORF">GNP95_25245</name>
</gene>
<proteinExistence type="predicted"/>
<name>A0A7X2Z649_9BACL</name>